<evidence type="ECO:0000256" key="1">
    <source>
        <dbReference type="SAM" id="MobiDB-lite"/>
    </source>
</evidence>
<proteinExistence type="predicted"/>
<protein>
    <submittedName>
        <fullName evidence="2">Uncharacterized protein</fullName>
    </submittedName>
</protein>
<gene>
    <name evidence="2" type="primary">OSJNBb0037J12.21</name>
</gene>
<evidence type="ECO:0000313" key="2">
    <source>
        <dbReference type="EMBL" id="BAD16518.1"/>
    </source>
</evidence>
<feature type="compositionally biased region" description="Basic residues" evidence="1">
    <location>
        <begin position="1"/>
        <end position="13"/>
    </location>
</feature>
<feature type="compositionally biased region" description="Basic and acidic residues" evidence="1">
    <location>
        <begin position="14"/>
        <end position="29"/>
    </location>
</feature>
<accession>Q6YUK7</accession>
<feature type="region of interest" description="Disordered" evidence="1">
    <location>
        <begin position="1"/>
        <end position="31"/>
    </location>
</feature>
<evidence type="ECO:0000313" key="3">
    <source>
        <dbReference type="Proteomes" id="UP000000763"/>
    </source>
</evidence>
<name>Q6YUK7_ORYSJ</name>
<dbReference type="EMBL" id="AP005865">
    <property type="protein sequence ID" value="BAD16518.1"/>
    <property type="molecule type" value="Genomic_DNA"/>
</dbReference>
<reference evidence="3" key="2">
    <citation type="journal article" date="2008" name="Nucleic Acids Res.">
        <title>The rice annotation project database (RAP-DB): 2008 update.</title>
        <authorList>
            <consortium name="The rice annotation project (RAP)"/>
        </authorList>
    </citation>
    <scope>GENOME REANNOTATION</scope>
    <source>
        <strain evidence="3">cv. Nipponbare</strain>
    </source>
</reference>
<dbReference type="AlphaFoldDB" id="Q6YUK7"/>
<reference evidence="3" key="1">
    <citation type="journal article" date="2005" name="Nature">
        <title>The map-based sequence of the rice genome.</title>
        <authorList>
            <consortium name="International rice genome sequencing project (IRGSP)"/>
            <person name="Matsumoto T."/>
            <person name="Wu J."/>
            <person name="Kanamori H."/>
            <person name="Katayose Y."/>
            <person name="Fujisawa M."/>
            <person name="Namiki N."/>
            <person name="Mizuno H."/>
            <person name="Yamamoto K."/>
            <person name="Antonio B.A."/>
            <person name="Baba T."/>
            <person name="Sakata K."/>
            <person name="Nagamura Y."/>
            <person name="Aoki H."/>
            <person name="Arikawa K."/>
            <person name="Arita K."/>
            <person name="Bito T."/>
            <person name="Chiden Y."/>
            <person name="Fujitsuka N."/>
            <person name="Fukunaka R."/>
            <person name="Hamada M."/>
            <person name="Harada C."/>
            <person name="Hayashi A."/>
            <person name="Hijishita S."/>
            <person name="Honda M."/>
            <person name="Hosokawa S."/>
            <person name="Ichikawa Y."/>
            <person name="Idonuma A."/>
            <person name="Iijima M."/>
            <person name="Ikeda M."/>
            <person name="Ikeno M."/>
            <person name="Ito K."/>
            <person name="Ito S."/>
            <person name="Ito T."/>
            <person name="Ito Y."/>
            <person name="Ito Y."/>
            <person name="Iwabuchi A."/>
            <person name="Kamiya K."/>
            <person name="Karasawa W."/>
            <person name="Kurita K."/>
            <person name="Katagiri S."/>
            <person name="Kikuta A."/>
            <person name="Kobayashi H."/>
            <person name="Kobayashi N."/>
            <person name="Machita K."/>
            <person name="Maehara T."/>
            <person name="Masukawa M."/>
            <person name="Mizubayashi T."/>
            <person name="Mukai Y."/>
            <person name="Nagasaki H."/>
            <person name="Nagata Y."/>
            <person name="Naito S."/>
            <person name="Nakashima M."/>
            <person name="Nakama Y."/>
            <person name="Nakamichi Y."/>
            <person name="Nakamura M."/>
            <person name="Meguro A."/>
            <person name="Negishi M."/>
            <person name="Ohta I."/>
            <person name="Ohta T."/>
            <person name="Okamoto M."/>
            <person name="Ono N."/>
            <person name="Saji S."/>
            <person name="Sakaguchi M."/>
            <person name="Sakai K."/>
            <person name="Shibata M."/>
            <person name="Shimokawa T."/>
            <person name="Song J."/>
            <person name="Takazaki Y."/>
            <person name="Terasawa K."/>
            <person name="Tsugane M."/>
            <person name="Tsuji K."/>
            <person name="Ueda S."/>
            <person name="Waki K."/>
            <person name="Yamagata H."/>
            <person name="Yamamoto M."/>
            <person name="Yamamoto S."/>
            <person name="Yamane H."/>
            <person name="Yoshiki S."/>
            <person name="Yoshihara R."/>
            <person name="Yukawa K."/>
            <person name="Zhong H."/>
            <person name="Yano M."/>
            <person name="Yuan Q."/>
            <person name="Ouyang S."/>
            <person name="Liu J."/>
            <person name="Jones K.M."/>
            <person name="Gansberger K."/>
            <person name="Moffat K."/>
            <person name="Hill J."/>
            <person name="Bera J."/>
            <person name="Fadrosh D."/>
            <person name="Jin S."/>
            <person name="Johri S."/>
            <person name="Kim M."/>
            <person name="Overton L."/>
            <person name="Reardon M."/>
            <person name="Tsitrin T."/>
            <person name="Vuong H."/>
            <person name="Weaver B."/>
            <person name="Ciecko A."/>
            <person name="Tallon L."/>
            <person name="Jackson J."/>
            <person name="Pai G."/>
            <person name="Aken S.V."/>
            <person name="Utterback T."/>
            <person name="Reidmuller S."/>
            <person name="Feldblyum T."/>
            <person name="Hsiao J."/>
            <person name="Zismann V."/>
            <person name="Iobst S."/>
            <person name="de Vazeille A.R."/>
            <person name="Buell C.R."/>
            <person name="Ying K."/>
            <person name="Li Y."/>
            <person name="Lu T."/>
            <person name="Huang Y."/>
            <person name="Zhao Q."/>
            <person name="Feng Q."/>
            <person name="Zhang L."/>
            <person name="Zhu J."/>
            <person name="Weng Q."/>
            <person name="Mu J."/>
            <person name="Lu Y."/>
            <person name="Fan D."/>
            <person name="Liu Y."/>
            <person name="Guan J."/>
            <person name="Zhang Y."/>
            <person name="Yu S."/>
            <person name="Liu X."/>
            <person name="Zhang Y."/>
            <person name="Hong G."/>
            <person name="Han B."/>
            <person name="Choisne N."/>
            <person name="Demange N."/>
            <person name="Orjeda G."/>
            <person name="Samain S."/>
            <person name="Cattolico L."/>
            <person name="Pelletier E."/>
            <person name="Couloux A."/>
            <person name="Segurens B."/>
            <person name="Wincker P."/>
            <person name="D'Hont A."/>
            <person name="Scarpelli C."/>
            <person name="Weissenbach J."/>
            <person name="Salanoubat M."/>
            <person name="Quetier F."/>
            <person name="Yu Y."/>
            <person name="Kim H.R."/>
            <person name="Rambo T."/>
            <person name="Currie J."/>
            <person name="Collura K."/>
            <person name="Luo M."/>
            <person name="Yang T."/>
            <person name="Ammiraju J.S.S."/>
            <person name="Engler F."/>
            <person name="Soderlund C."/>
            <person name="Wing R.A."/>
            <person name="Palmer L.E."/>
            <person name="de la Bastide M."/>
            <person name="Spiegel L."/>
            <person name="Nascimento L."/>
            <person name="Zutavern T."/>
            <person name="O'Shaughnessy A."/>
            <person name="Dike S."/>
            <person name="Dedhia N."/>
            <person name="Preston R."/>
            <person name="Balija V."/>
            <person name="McCombie W.R."/>
            <person name="Chow T."/>
            <person name="Chen H."/>
            <person name="Chung M."/>
            <person name="Chen C."/>
            <person name="Shaw J."/>
            <person name="Wu H."/>
            <person name="Hsiao K."/>
            <person name="Chao Y."/>
            <person name="Chu M."/>
            <person name="Cheng C."/>
            <person name="Hour A."/>
            <person name="Lee P."/>
            <person name="Lin S."/>
            <person name="Lin Y."/>
            <person name="Liou J."/>
            <person name="Liu S."/>
            <person name="Hsing Y."/>
            <person name="Raghuvanshi S."/>
            <person name="Mohanty A."/>
            <person name="Bharti A.K."/>
            <person name="Gaur A."/>
            <person name="Gupta V."/>
            <person name="Kumar D."/>
            <person name="Ravi V."/>
            <person name="Vij S."/>
            <person name="Kapur A."/>
            <person name="Khurana P."/>
            <person name="Khurana P."/>
            <person name="Khurana J.P."/>
            <person name="Tyagi A.K."/>
            <person name="Gaikwad K."/>
            <person name="Singh A."/>
            <person name="Dalal V."/>
            <person name="Srivastava S."/>
            <person name="Dixit A."/>
            <person name="Pal A.K."/>
            <person name="Ghazi I.A."/>
            <person name="Yadav M."/>
            <person name="Pandit A."/>
            <person name="Bhargava A."/>
            <person name="Sureshbabu K."/>
            <person name="Batra K."/>
            <person name="Sharma T.R."/>
            <person name="Mohapatra T."/>
            <person name="Singh N.K."/>
            <person name="Messing J."/>
            <person name="Nelson A.B."/>
            <person name="Fuks G."/>
            <person name="Kavchok S."/>
            <person name="Keizer G."/>
            <person name="Linton E."/>
            <person name="Llaca V."/>
            <person name="Song R."/>
            <person name="Tanyolac B."/>
            <person name="Young S."/>
            <person name="Ho-Il K."/>
            <person name="Hahn J.H."/>
            <person name="Sangsakoo G."/>
            <person name="Vanavichit A."/>
            <person name="de Mattos Luiz.A.T."/>
            <person name="Zimmer P.D."/>
            <person name="Malone G."/>
            <person name="Dellagostin O."/>
            <person name="de Oliveira A.C."/>
            <person name="Bevan M."/>
            <person name="Bancroft I."/>
            <person name="Minx P."/>
            <person name="Cordum H."/>
            <person name="Wilson R."/>
            <person name="Cheng Z."/>
            <person name="Jin W."/>
            <person name="Jiang J."/>
            <person name="Leong S.A."/>
            <person name="Iwama H."/>
            <person name="Gojobori T."/>
            <person name="Itoh T."/>
            <person name="Niimura Y."/>
            <person name="Fujii Y."/>
            <person name="Habara T."/>
            <person name="Sakai H."/>
            <person name="Sato Y."/>
            <person name="Wilson G."/>
            <person name="Kumar K."/>
            <person name="McCouch S."/>
            <person name="Juretic N."/>
            <person name="Hoen D."/>
            <person name="Wright S."/>
            <person name="Bruskiewich R."/>
            <person name="Bureau T."/>
            <person name="Miyao A."/>
            <person name="Hirochika H."/>
            <person name="Nishikawa T."/>
            <person name="Kadowaki K."/>
            <person name="Sugiura M."/>
            <person name="Burr B."/>
            <person name="Sasaki T."/>
        </authorList>
    </citation>
    <scope>NUCLEOTIDE SEQUENCE [LARGE SCALE GENOMIC DNA]</scope>
    <source>
        <strain evidence="3">cv. Nipponbare</strain>
    </source>
</reference>
<organism evidence="2 3">
    <name type="scientific">Oryza sativa subsp. japonica</name>
    <name type="common">Rice</name>
    <dbReference type="NCBI Taxonomy" id="39947"/>
    <lineage>
        <taxon>Eukaryota</taxon>
        <taxon>Viridiplantae</taxon>
        <taxon>Streptophyta</taxon>
        <taxon>Embryophyta</taxon>
        <taxon>Tracheophyta</taxon>
        <taxon>Spermatophyta</taxon>
        <taxon>Magnoliopsida</taxon>
        <taxon>Liliopsida</taxon>
        <taxon>Poales</taxon>
        <taxon>Poaceae</taxon>
        <taxon>BOP clade</taxon>
        <taxon>Oryzoideae</taxon>
        <taxon>Oryzeae</taxon>
        <taxon>Oryzinae</taxon>
        <taxon>Oryza</taxon>
        <taxon>Oryza sativa</taxon>
    </lineage>
</organism>
<dbReference type="Proteomes" id="UP000000763">
    <property type="component" value="Chromosome 2"/>
</dbReference>
<sequence length="60" mass="5998">MPLKKIVKGRVAKRKEGSSEGEIAGKEGADPSAFEAKAGATPLLAAVPPLPPSAPTASTD</sequence>